<reference evidence="2" key="1">
    <citation type="submission" date="2014-11" db="EMBL/GenBank/DDBJ databases">
        <authorList>
            <person name="Amaro Gonzalez C."/>
        </authorList>
    </citation>
    <scope>NUCLEOTIDE SEQUENCE</scope>
</reference>
<evidence type="ECO:0000313" key="2">
    <source>
        <dbReference type="EMBL" id="JAH49808.1"/>
    </source>
</evidence>
<organism evidence="2">
    <name type="scientific">Anguilla anguilla</name>
    <name type="common">European freshwater eel</name>
    <name type="synonym">Muraena anguilla</name>
    <dbReference type="NCBI Taxonomy" id="7936"/>
    <lineage>
        <taxon>Eukaryota</taxon>
        <taxon>Metazoa</taxon>
        <taxon>Chordata</taxon>
        <taxon>Craniata</taxon>
        <taxon>Vertebrata</taxon>
        <taxon>Euteleostomi</taxon>
        <taxon>Actinopterygii</taxon>
        <taxon>Neopterygii</taxon>
        <taxon>Teleostei</taxon>
        <taxon>Anguilliformes</taxon>
        <taxon>Anguillidae</taxon>
        <taxon>Anguilla</taxon>
    </lineage>
</organism>
<reference evidence="2" key="2">
    <citation type="journal article" date="2015" name="Fish Shellfish Immunol.">
        <title>Early steps in the European eel (Anguilla anguilla)-Vibrio vulnificus interaction in the gills: Role of the RtxA13 toxin.</title>
        <authorList>
            <person name="Callol A."/>
            <person name="Pajuelo D."/>
            <person name="Ebbesson L."/>
            <person name="Teles M."/>
            <person name="MacKenzie S."/>
            <person name="Amaro C."/>
        </authorList>
    </citation>
    <scope>NUCLEOTIDE SEQUENCE</scope>
</reference>
<keyword evidence="1" id="KW-0812">Transmembrane</keyword>
<protein>
    <submittedName>
        <fullName evidence="2">Uncharacterized protein</fullName>
    </submittedName>
</protein>
<keyword evidence="1" id="KW-1133">Transmembrane helix</keyword>
<feature type="transmembrane region" description="Helical" evidence="1">
    <location>
        <begin position="20"/>
        <end position="42"/>
    </location>
</feature>
<dbReference type="AlphaFoldDB" id="A0A0E9TAT3"/>
<name>A0A0E9TAT3_ANGAN</name>
<proteinExistence type="predicted"/>
<accession>A0A0E9TAT3</accession>
<sequence>MHLMQKHNLYHLQFTLYSYLHIYGRTSNIFMNFTFTTGWNWFVNRMYNRRH</sequence>
<evidence type="ECO:0000256" key="1">
    <source>
        <dbReference type="SAM" id="Phobius"/>
    </source>
</evidence>
<dbReference type="EMBL" id="GBXM01058769">
    <property type="protein sequence ID" value="JAH49808.1"/>
    <property type="molecule type" value="Transcribed_RNA"/>
</dbReference>
<keyword evidence="1" id="KW-0472">Membrane</keyword>